<evidence type="ECO:0000313" key="3">
    <source>
        <dbReference type="Proteomes" id="UP000639403"/>
    </source>
</evidence>
<dbReference type="Proteomes" id="UP000639403">
    <property type="component" value="Unassembled WGS sequence"/>
</dbReference>
<protein>
    <recommendedName>
        <fullName evidence="1">NB-ARC domain-containing protein</fullName>
    </recommendedName>
</protein>
<dbReference type="SUPFAM" id="SSF52540">
    <property type="entry name" value="P-loop containing nucleoside triphosphate hydrolases"/>
    <property type="match status" value="1"/>
</dbReference>
<organism evidence="2 3">
    <name type="scientific">Rhodonia placenta</name>
    <dbReference type="NCBI Taxonomy" id="104341"/>
    <lineage>
        <taxon>Eukaryota</taxon>
        <taxon>Fungi</taxon>
        <taxon>Dikarya</taxon>
        <taxon>Basidiomycota</taxon>
        <taxon>Agaricomycotina</taxon>
        <taxon>Agaricomycetes</taxon>
        <taxon>Polyporales</taxon>
        <taxon>Adustoporiaceae</taxon>
        <taxon>Rhodonia</taxon>
    </lineage>
</organism>
<dbReference type="InterPro" id="IPR027417">
    <property type="entry name" value="P-loop_NTPase"/>
</dbReference>
<dbReference type="AlphaFoldDB" id="A0A8H7TXN2"/>
<evidence type="ECO:0000259" key="1">
    <source>
        <dbReference type="Pfam" id="PF00931"/>
    </source>
</evidence>
<dbReference type="Gene3D" id="3.40.50.300">
    <property type="entry name" value="P-loop containing nucleotide triphosphate hydrolases"/>
    <property type="match status" value="1"/>
</dbReference>
<dbReference type="PANTHER" id="PTHR36766">
    <property type="entry name" value="PLANT BROAD-SPECTRUM MILDEW RESISTANCE PROTEIN RPW8"/>
    <property type="match status" value="1"/>
</dbReference>
<proteinExistence type="predicted"/>
<sequence>MFVGRQKERTTIIDAVLSRTPVIALGIGGVGKTALAINSLHDHRVRHAFRLRYFVSCDKMTNLEELRLEIAQALAIPVNQRYEGLAPQILLALQREPSILVLDNFETLFNQLELRMEMESELETYAGIKTVALVVTMRGAEVPASSSVPWKRLSLQALSLQEAEYLFNNVAGLPHDPRDEFVQKLAKAVDCLPLAVTLLAHRANPRAGTTYNLWKRWKRERLGILARLEDARNKRCDVSVTIEPSIRSLIKSLHNRPLDLEAAVTVMASLAQLPNGLAHADRSNSCNAP</sequence>
<dbReference type="EMBL" id="JADOXO010000640">
    <property type="protein sequence ID" value="KAF9801693.1"/>
    <property type="molecule type" value="Genomic_DNA"/>
</dbReference>
<comment type="caution">
    <text evidence="2">The sequence shown here is derived from an EMBL/GenBank/DDBJ whole genome shotgun (WGS) entry which is preliminary data.</text>
</comment>
<accession>A0A8H7TXN2</accession>
<feature type="domain" description="NB-ARC" evidence="1">
    <location>
        <begin position="24"/>
        <end position="171"/>
    </location>
</feature>
<gene>
    <name evidence="2" type="ORF">IEO21_10058</name>
</gene>
<reference evidence="2" key="2">
    <citation type="journal article" name="Front. Microbiol.">
        <title>Degradative Capacity of Two Strains of Rhodonia placenta: From Phenotype to Genotype.</title>
        <authorList>
            <person name="Kolle M."/>
            <person name="Horta M.A.C."/>
            <person name="Nowrousian M."/>
            <person name="Ohm R.A."/>
            <person name="Benz J.P."/>
            <person name="Pilgard A."/>
        </authorList>
    </citation>
    <scope>NUCLEOTIDE SEQUENCE</scope>
    <source>
        <strain evidence="2">FPRL280</strain>
    </source>
</reference>
<dbReference type="Pfam" id="PF00931">
    <property type="entry name" value="NB-ARC"/>
    <property type="match status" value="1"/>
</dbReference>
<reference evidence="2" key="1">
    <citation type="submission" date="2020-11" db="EMBL/GenBank/DDBJ databases">
        <authorList>
            <person name="Koelle M."/>
            <person name="Horta M.A.C."/>
            <person name="Nowrousian M."/>
            <person name="Ohm R.A."/>
            <person name="Benz P."/>
            <person name="Pilgard A."/>
        </authorList>
    </citation>
    <scope>NUCLEOTIDE SEQUENCE</scope>
    <source>
        <strain evidence="2">FPRL280</strain>
    </source>
</reference>
<dbReference type="GO" id="GO:0043531">
    <property type="term" value="F:ADP binding"/>
    <property type="evidence" value="ECO:0007669"/>
    <property type="project" value="InterPro"/>
</dbReference>
<evidence type="ECO:0000313" key="2">
    <source>
        <dbReference type="EMBL" id="KAF9801693.1"/>
    </source>
</evidence>
<dbReference type="InterPro" id="IPR002182">
    <property type="entry name" value="NB-ARC"/>
</dbReference>
<name>A0A8H7TXN2_9APHY</name>